<dbReference type="PROSITE" id="PS50943">
    <property type="entry name" value="HTH_CROC1"/>
    <property type="match status" value="1"/>
</dbReference>
<dbReference type="RefSeq" id="WP_286492369.1">
    <property type="nucleotide sequence ID" value="NZ_JACAGJ010000003.1"/>
</dbReference>
<dbReference type="Proteomes" id="UP001170959">
    <property type="component" value="Unassembled WGS sequence"/>
</dbReference>
<reference evidence="2" key="2">
    <citation type="journal article" date="2022" name="Sci. Total Environ.">
        <title>Prevalence, transmission, and molecular epidemiology of tet(X)-positive bacteria among humans, animals, and environmental niches in China: An epidemiological, and genomic-based study.</title>
        <authorList>
            <person name="Dong N."/>
            <person name="Zeng Y."/>
            <person name="Cai C."/>
            <person name="Sun C."/>
            <person name="Lu J."/>
            <person name="Liu C."/>
            <person name="Zhou H."/>
            <person name="Sun Q."/>
            <person name="Shu L."/>
            <person name="Wang H."/>
            <person name="Wang Y."/>
            <person name="Wang S."/>
            <person name="Wu C."/>
            <person name="Chan E.W."/>
            <person name="Chen G."/>
            <person name="Shen Z."/>
            <person name="Chen S."/>
            <person name="Zhang R."/>
        </authorList>
    </citation>
    <scope>NUCLEOTIDE SEQUENCE</scope>
    <source>
        <strain evidence="2">R655-4</strain>
    </source>
</reference>
<name>A0AAJ1QDS9_9FLAO</name>
<dbReference type="AlphaFoldDB" id="A0AAJ1QDS9"/>
<organism evidence="2 3">
    <name type="scientific">Empedobacter brevis</name>
    <dbReference type="NCBI Taxonomy" id="247"/>
    <lineage>
        <taxon>Bacteria</taxon>
        <taxon>Pseudomonadati</taxon>
        <taxon>Bacteroidota</taxon>
        <taxon>Flavobacteriia</taxon>
        <taxon>Flavobacteriales</taxon>
        <taxon>Weeksellaceae</taxon>
        <taxon>Empedobacter</taxon>
    </lineage>
</organism>
<dbReference type="SMART" id="SM00530">
    <property type="entry name" value="HTH_XRE"/>
    <property type="match status" value="1"/>
</dbReference>
<feature type="domain" description="HTH cro/C1-type" evidence="1">
    <location>
        <begin position="8"/>
        <end position="62"/>
    </location>
</feature>
<dbReference type="CDD" id="cd00093">
    <property type="entry name" value="HTH_XRE"/>
    <property type="match status" value="1"/>
</dbReference>
<dbReference type="SUPFAM" id="SSF47413">
    <property type="entry name" value="lambda repressor-like DNA-binding domains"/>
    <property type="match status" value="1"/>
</dbReference>
<gene>
    <name evidence="2" type="ORF">HX001_06500</name>
</gene>
<sequence length="107" mass="12405">MATFGEFLRAERKKKGLNQSEFGQSFGIIMTEISKIENGRKKFPFTNLEALAKFLEKDYSELKNLYVADKLVEEANKYKCSDSVFTVAESQFKYLRNKNVKQGKINF</sequence>
<comment type="caution">
    <text evidence="2">The sequence shown here is derived from an EMBL/GenBank/DDBJ whole genome shotgun (WGS) entry which is preliminary data.</text>
</comment>
<dbReference type="Pfam" id="PF01381">
    <property type="entry name" value="HTH_3"/>
    <property type="match status" value="1"/>
</dbReference>
<dbReference type="GO" id="GO:0003677">
    <property type="term" value="F:DNA binding"/>
    <property type="evidence" value="ECO:0007669"/>
    <property type="project" value="InterPro"/>
</dbReference>
<evidence type="ECO:0000259" key="1">
    <source>
        <dbReference type="PROSITE" id="PS50943"/>
    </source>
</evidence>
<dbReference type="InterPro" id="IPR010982">
    <property type="entry name" value="Lambda_DNA-bd_dom_sf"/>
</dbReference>
<dbReference type="EMBL" id="JACAGJ010000003">
    <property type="protein sequence ID" value="MDM1072144.1"/>
    <property type="molecule type" value="Genomic_DNA"/>
</dbReference>
<evidence type="ECO:0000313" key="2">
    <source>
        <dbReference type="EMBL" id="MDM1072144.1"/>
    </source>
</evidence>
<reference evidence="2" key="1">
    <citation type="submission" date="2020-06" db="EMBL/GenBank/DDBJ databases">
        <authorList>
            <person name="Dong N."/>
        </authorList>
    </citation>
    <scope>NUCLEOTIDE SEQUENCE</scope>
    <source>
        <strain evidence="2">R655-4</strain>
    </source>
</reference>
<dbReference type="Gene3D" id="1.10.260.40">
    <property type="entry name" value="lambda repressor-like DNA-binding domains"/>
    <property type="match status" value="1"/>
</dbReference>
<proteinExistence type="predicted"/>
<protein>
    <submittedName>
        <fullName evidence="2">Helix-turn-helix transcriptional regulator</fullName>
    </submittedName>
</protein>
<dbReference type="InterPro" id="IPR001387">
    <property type="entry name" value="Cro/C1-type_HTH"/>
</dbReference>
<evidence type="ECO:0000313" key="3">
    <source>
        <dbReference type="Proteomes" id="UP001170959"/>
    </source>
</evidence>
<accession>A0AAJ1QDS9</accession>